<comment type="caution">
    <text evidence="1">The sequence shown here is derived from an EMBL/GenBank/DDBJ whole genome shotgun (WGS) entry which is preliminary data.</text>
</comment>
<accession>A0A0R2NQW9</accession>
<dbReference type="AlphaFoldDB" id="A0A0R2NQW9"/>
<dbReference type="Proteomes" id="UP000050920">
    <property type="component" value="Unassembled WGS sequence"/>
</dbReference>
<sequence length="145" mass="16346">MANELETNGLDETLAQLAAGLSNVEKLKINTTVAANFKTVMLSDDRIPKSTLTYAGEQVHLRDAFTIKPYTAYGYVEDGFTSASKKAYIGRMINDGWVAKDRNGMTHSTVPGQHFWELTARETERTTEKLYNREVKRAIDKKVNR</sequence>
<organism evidence="1 2">
    <name type="scientific">Lactiplantibacillus fabifermentans DSM 21115</name>
    <dbReference type="NCBI Taxonomy" id="1413187"/>
    <lineage>
        <taxon>Bacteria</taxon>
        <taxon>Bacillati</taxon>
        <taxon>Bacillota</taxon>
        <taxon>Bacilli</taxon>
        <taxon>Lactobacillales</taxon>
        <taxon>Lactobacillaceae</taxon>
        <taxon>Lactiplantibacillus</taxon>
    </lineage>
</organism>
<protein>
    <submittedName>
        <fullName evidence="1">Uncharacterized protein</fullName>
    </submittedName>
</protein>
<dbReference type="EMBL" id="AYGX02000053">
    <property type="protein sequence ID" value="KRO28089.1"/>
    <property type="molecule type" value="Genomic_DNA"/>
</dbReference>
<dbReference type="RefSeq" id="WP_024624376.1">
    <property type="nucleotide sequence ID" value="NZ_AYGX02000053.1"/>
</dbReference>
<keyword evidence="2" id="KW-1185">Reference proteome</keyword>
<name>A0A0R2NQW9_9LACO</name>
<evidence type="ECO:0000313" key="2">
    <source>
        <dbReference type="Proteomes" id="UP000050920"/>
    </source>
</evidence>
<reference evidence="1 2" key="1">
    <citation type="journal article" date="2015" name="Genome Announc.">
        <title>Expanding the biotechnology potential of lactobacilli through comparative genomics of 213 strains and associated genera.</title>
        <authorList>
            <person name="Sun Z."/>
            <person name="Harris H.M."/>
            <person name="McCann A."/>
            <person name="Guo C."/>
            <person name="Argimon S."/>
            <person name="Zhang W."/>
            <person name="Yang X."/>
            <person name="Jeffery I.B."/>
            <person name="Cooney J.C."/>
            <person name="Kagawa T.F."/>
            <person name="Liu W."/>
            <person name="Song Y."/>
            <person name="Salvetti E."/>
            <person name="Wrobel A."/>
            <person name="Rasinkangas P."/>
            <person name="Parkhill J."/>
            <person name="Rea M.C."/>
            <person name="O'Sullivan O."/>
            <person name="Ritari J."/>
            <person name="Douillard F.P."/>
            <person name="Paul Ross R."/>
            <person name="Yang R."/>
            <person name="Briner A.E."/>
            <person name="Felis G.E."/>
            <person name="de Vos W.M."/>
            <person name="Barrangou R."/>
            <person name="Klaenhammer T.R."/>
            <person name="Caufield P.W."/>
            <person name="Cui Y."/>
            <person name="Zhang H."/>
            <person name="O'Toole P.W."/>
        </authorList>
    </citation>
    <scope>NUCLEOTIDE SEQUENCE [LARGE SCALE GENOMIC DNA]</scope>
    <source>
        <strain evidence="1 2">DSM 21115</strain>
    </source>
</reference>
<evidence type="ECO:0000313" key="1">
    <source>
        <dbReference type="EMBL" id="KRO28089.1"/>
    </source>
</evidence>
<gene>
    <name evidence="1" type="ORF">DY78_GL002671</name>
</gene>
<proteinExistence type="predicted"/>